<evidence type="ECO:0000256" key="9">
    <source>
        <dbReference type="ARBA" id="ARBA00022801"/>
    </source>
</evidence>
<dbReference type="SUPFAM" id="SSF63737">
    <property type="entry name" value="Leukotriene A4 hydrolase N-terminal domain"/>
    <property type="match status" value="1"/>
</dbReference>
<name>A0ABW7UIR6_9ACTN</name>
<comment type="catalytic activity">
    <reaction evidence="1">
        <text>Release of an N-terminal amino acid, Xaa-|-Yaa- from a peptide, amide or arylamide. Xaa is preferably Ala, but may be most amino acids including Pro (slow action). When a terminal hydrophobic residue is followed by a prolyl residue, the two may be released as an intact Xaa-Pro dipeptide.</text>
        <dbReference type="EC" id="3.4.11.2"/>
    </reaction>
</comment>
<sequence length="518" mass="56577">MIRPPRPMARRAALSAAVMVTLVAAGAPSPAPLGIGDRLFPHLGNPGYDVRAYDIAFDYSGSNREPLRAVTSIDARATESLSRLNLDFARGEVRSVEVNGEPARFRTVGEDLAVTPAEPVADGAPLRMRIAHTSSTRGSDGGWLRTEDGLAMANQPDAAHRVFPCNDHPSDKARFTFRITTPPGLTAVASGLRLSGEDADRGISGEGTGRAPGRKPRAADGRTTWTYRGVHPMAPELAQVSIGRSAVIGREGPHDLPMRDVVPAADRGRLGRWLAKTPAQISWMESKVGPYPFENYGVLIAAAETGFELETQTLSLFERGLFTDSRYPEPYVESVMVHELAHQWFGDSVSPERWTDLWLNEAHATWYEALYAEEKADVSLTERMRQAYASSDGWRAEGGPPADPKVPDPGSKISIFRPIAYDGSALVLYALRERIGTAAFDRLQRAWVTRHRDSHASTADFIALASEISGKDQSGFLRPWLYATKTPPMPGHPEWRSERHGTGIGTLLGPVLHPGKHR</sequence>
<evidence type="ECO:0000256" key="7">
    <source>
        <dbReference type="ARBA" id="ARBA00022670"/>
    </source>
</evidence>
<feature type="signal peptide" evidence="15">
    <location>
        <begin position="1"/>
        <end position="26"/>
    </location>
</feature>
<accession>A0ABW7UIR6</accession>
<dbReference type="GO" id="GO:0004177">
    <property type="term" value="F:aminopeptidase activity"/>
    <property type="evidence" value="ECO:0007669"/>
    <property type="project" value="UniProtKB-KW"/>
</dbReference>
<dbReference type="Pfam" id="PF01433">
    <property type="entry name" value="Peptidase_M1"/>
    <property type="match status" value="1"/>
</dbReference>
<evidence type="ECO:0000313" key="17">
    <source>
        <dbReference type="EMBL" id="MFI1962569.1"/>
    </source>
</evidence>
<comment type="cofactor">
    <cofactor evidence="2">
        <name>Zn(2+)</name>
        <dbReference type="ChEBI" id="CHEBI:29105"/>
    </cofactor>
</comment>
<evidence type="ECO:0000256" key="12">
    <source>
        <dbReference type="ARBA" id="ARBA00029811"/>
    </source>
</evidence>
<protein>
    <recommendedName>
        <fullName evidence="5">Aminopeptidase N</fullName>
        <ecNumber evidence="4">3.4.11.2</ecNumber>
    </recommendedName>
    <alternativeName>
        <fullName evidence="12">Alanine aminopeptidase</fullName>
    </alternativeName>
    <alternativeName>
        <fullName evidence="13">Lysyl aminopeptidase</fullName>
    </alternativeName>
</protein>
<dbReference type="PRINTS" id="PR00756">
    <property type="entry name" value="ALADIPTASE"/>
</dbReference>
<keyword evidence="18" id="KW-1185">Reference proteome</keyword>
<evidence type="ECO:0000313" key="18">
    <source>
        <dbReference type="Proteomes" id="UP001611548"/>
    </source>
</evidence>
<keyword evidence="8" id="KW-0479">Metal-binding</keyword>
<dbReference type="Proteomes" id="UP001611548">
    <property type="component" value="Unassembled WGS sequence"/>
</dbReference>
<proteinExistence type="inferred from homology"/>
<dbReference type="RefSeq" id="WP_055471169.1">
    <property type="nucleotide sequence ID" value="NZ_JBEZHZ010000001.1"/>
</dbReference>
<evidence type="ECO:0000256" key="2">
    <source>
        <dbReference type="ARBA" id="ARBA00001947"/>
    </source>
</evidence>
<evidence type="ECO:0000256" key="4">
    <source>
        <dbReference type="ARBA" id="ARBA00012564"/>
    </source>
</evidence>
<organism evidence="17 18">
    <name type="scientific">Streptomyces pathocidini</name>
    <dbReference type="NCBI Taxonomy" id="1650571"/>
    <lineage>
        <taxon>Bacteria</taxon>
        <taxon>Bacillati</taxon>
        <taxon>Actinomycetota</taxon>
        <taxon>Actinomycetes</taxon>
        <taxon>Kitasatosporales</taxon>
        <taxon>Streptomycetaceae</taxon>
        <taxon>Streptomyces</taxon>
    </lineage>
</organism>
<comment type="caution">
    <text evidence="17">The sequence shown here is derived from an EMBL/GenBank/DDBJ whole genome shotgun (WGS) entry which is preliminary data.</text>
</comment>
<dbReference type="InterPro" id="IPR050344">
    <property type="entry name" value="Peptidase_M1_aminopeptidases"/>
</dbReference>
<evidence type="ECO:0000256" key="15">
    <source>
        <dbReference type="SAM" id="SignalP"/>
    </source>
</evidence>
<dbReference type="Gene3D" id="1.10.390.10">
    <property type="entry name" value="Neutral Protease Domain 2"/>
    <property type="match status" value="1"/>
</dbReference>
<keyword evidence="7" id="KW-0645">Protease</keyword>
<evidence type="ECO:0000256" key="5">
    <source>
        <dbReference type="ARBA" id="ARBA00015611"/>
    </source>
</evidence>
<evidence type="ECO:0000256" key="1">
    <source>
        <dbReference type="ARBA" id="ARBA00000098"/>
    </source>
</evidence>
<dbReference type="CDD" id="cd09603">
    <property type="entry name" value="M1_APN_like"/>
    <property type="match status" value="1"/>
</dbReference>
<dbReference type="InterPro" id="IPR001930">
    <property type="entry name" value="Peptidase_M1"/>
</dbReference>
<feature type="domain" description="Peptidase M1 membrane alanine aminopeptidase" evidence="16">
    <location>
        <begin position="280"/>
        <end position="480"/>
    </location>
</feature>
<keyword evidence="10" id="KW-0862">Zinc</keyword>
<dbReference type="EMBL" id="JBIRWE010000001">
    <property type="protein sequence ID" value="MFI1962569.1"/>
    <property type="molecule type" value="Genomic_DNA"/>
</dbReference>
<dbReference type="InterPro" id="IPR042097">
    <property type="entry name" value="Aminopeptidase_N-like_N_sf"/>
</dbReference>
<evidence type="ECO:0000256" key="14">
    <source>
        <dbReference type="SAM" id="MobiDB-lite"/>
    </source>
</evidence>
<evidence type="ECO:0000256" key="3">
    <source>
        <dbReference type="ARBA" id="ARBA00010136"/>
    </source>
</evidence>
<evidence type="ECO:0000256" key="13">
    <source>
        <dbReference type="ARBA" id="ARBA00031533"/>
    </source>
</evidence>
<evidence type="ECO:0000256" key="10">
    <source>
        <dbReference type="ARBA" id="ARBA00022833"/>
    </source>
</evidence>
<reference evidence="17 18" key="1">
    <citation type="submission" date="2024-10" db="EMBL/GenBank/DDBJ databases">
        <title>The Natural Products Discovery Center: Release of the First 8490 Sequenced Strains for Exploring Actinobacteria Biosynthetic Diversity.</title>
        <authorList>
            <person name="Kalkreuter E."/>
            <person name="Kautsar S.A."/>
            <person name="Yang D."/>
            <person name="Bader C.D."/>
            <person name="Teijaro C.N."/>
            <person name="Fluegel L."/>
            <person name="Davis C.M."/>
            <person name="Simpson J.R."/>
            <person name="Lauterbach L."/>
            <person name="Steele A.D."/>
            <person name="Gui C."/>
            <person name="Meng S."/>
            <person name="Li G."/>
            <person name="Viehrig K."/>
            <person name="Ye F."/>
            <person name="Su P."/>
            <person name="Kiefer A.F."/>
            <person name="Nichols A."/>
            <person name="Cepeda A.J."/>
            <person name="Yan W."/>
            <person name="Fan B."/>
            <person name="Jiang Y."/>
            <person name="Adhikari A."/>
            <person name="Zheng C.-J."/>
            <person name="Schuster L."/>
            <person name="Cowan T.M."/>
            <person name="Smanski M.J."/>
            <person name="Chevrette M.G."/>
            <person name="De Carvalho L.P.S."/>
            <person name="Shen B."/>
        </authorList>
    </citation>
    <scope>NUCLEOTIDE SEQUENCE [LARGE SCALE GENOMIC DNA]</scope>
    <source>
        <strain evidence="17 18">NPDC020327</strain>
    </source>
</reference>
<evidence type="ECO:0000256" key="11">
    <source>
        <dbReference type="ARBA" id="ARBA00023049"/>
    </source>
</evidence>
<keyword evidence="6 17" id="KW-0031">Aminopeptidase</keyword>
<dbReference type="Gene3D" id="2.60.40.1730">
    <property type="entry name" value="tricorn interacting facor f3 domain"/>
    <property type="match status" value="1"/>
</dbReference>
<dbReference type="InterPro" id="IPR014782">
    <property type="entry name" value="Peptidase_M1_dom"/>
</dbReference>
<dbReference type="PANTHER" id="PTHR11533:SF174">
    <property type="entry name" value="PUROMYCIN-SENSITIVE AMINOPEPTIDASE-RELATED"/>
    <property type="match status" value="1"/>
</dbReference>
<dbReference type="SUPFAM" id="SSF55486">
    <property type="entry name" value="Metalloproteases ('zincins'), catalytic domain"/>
    <property type="match status" value="1"/>
</dbReference>
<evidence type="ECO:0000256" key="8">
    <source>
        <dbReference type="ARBA" id="ARBA00022723"/>
    </source>
</evidence>
<dbReference type="InterPro" id="IPR027268">
    <property type="entry name" value="Peptidase_M4/M1_CTD_sf"/>
</dbReference>
<evidence type="ECO:0000259" key="16">
    <source>
        <dbReference type="Pfam" id="PF01433"/>
    </source>
</evidence>
<keyword evidence="11" id="KW-0482">Metalloprotease</keyword>
<gene>
    <name evidence="17" type="ORF">ACH429_00245</name>
</gene>
<feature type="region of interest" description="Disordered" evidence="14">
    <location>
        <begin position="197"/>
        <end position="220"/>
    </location>
</feature>
<dbReference type="PANTHER" id="PTHR11533">
    <property type="entry name" value="PROTEASE M1 ZINC METALLOPROTEASE"/>
    <property type="match status" value="1"/>
</dbReference>
<feature type="chain" id="PRO_5046323955" description="Aminopeptidase N" evidence="15">
    <location>
        <begin position="27"/>
        <end position="518"/>
    </location>
</feature>
<evidence type="ECO:0000256" key="6">
    <source>
        <dbReference type="ARBA" id="ARBA00022438"/>
    </source>
</evidence>
<keyword evidence="15" id="KW-0732">Signal</keyword>
<comment type="similarity">
    <text evidence="3">Belongs to the peptidase M1 family.</text>
</comment>
<dbReference type="EC" id="3.4.11.2" evidence="4"/>
<keyword evidence="9 17" id="KW-0378">Hydrolase</keyword>